<proteinExistence type="predicted"/>
<reference evidence="3" key="1">
    <citation type="submission" date="2024-06" db="EMBL/GenBank/DDBJ databases">
        <authorList>
            <person name="Ryan C."/>
        </authorList>
    </citation>
    <scope>NUCLEOTIDE SEQUENCE [LARGE SCALE GENOMIC DNA]</scope>
</reference>
<dbReference type="CDD" id="cd04480">
    <property type="entry name" value="RPA1_DBD_A_like"/>
    <property type="match status" value="1"/>
</dbReference>
<evidence type="ECO:0000313" key="3">
    <source>
        <dbReference type="Proteomes" id="UP001497457"/>
    </source>
</evidence>
<dbReference type="InterPro" id="IPR012340">
    <property type="entry name" value="NA-bd_OB-fold"/>
</dbReference>
<dbReference type="EMBL" id="OZ075128">
    <property type="protein sequence ID" value="CAL4958067.1"/>
    <property type="molecule type" value="Genomic_DNA"/>
</dbReference>
<dbReference type="Pfam" id="PF02721">
    <property type="entry name" value="DUF223"/>
    <property type="match status" value="1"/>
</dbReference>
<gene>
    <name evidence="2" type="ORF">URODEC1_LOCUS42915</name>
</gene>
<dbReference type="AlphaFoldDB" id="A0ABC8ZCX1"/>
<accession>A0ABC8ZCX1</accession>
<dbReference type="Gene3D" id="2.40.50.140">
    <property type="entry name" value="Nucleic acid-binding proteins"/>
    <property type="match status" value="3"/>
</dbReference>
<organism evidence="2 3">
    <name type="scientific">Urochloa decumbens</name>
    <dbReference type="NCBI Taxonomy" id="240449"/>
    <lineage>
        <taxon>Eukaryota</taxon>
        <taxon>Viridiplantae</taxon>
        <taxon>Streptophyta</taxon>
        <taxon>Embryophyta</taxon>
        <taxon>Tracheophyta</taxon>
        <taxon>Spermatophyta</taxon>
        <taxon>Magnoliopsida</taxon>
        <taxon>Liliopsida</taxon>
        <taxon>Poales</taxon>
        <taxon>Poaceae</taxon>
        <taxon>PACMAD clade</taxon>
        <taxon>Panicoideae</taxon>
        <taxon>Panicodae</taxon>
        <taxon>Paniceae</taxon>
        <taxon>Melinidinae</taxon>
        <taxon>Urochloa</taxon>
    </lineage>
</organism>
<keyword evidence="3" id="KW-1185">Reference proteome</keyword>
<dbReference type="InterPro" id="IPR003871">
    <property type="entry name" value="RFA1B/D_OB_1st"/>
</dbReference>
<dbReference type="SUPFAM" id="SSF50249">
    <property type="entry name" value="Nucleic acid-binding proteins"/>
    <property type="match status" value="3"/>
</dbReference>
<name>A0ABC8ZCX1_9POAL</name>
<protein>
    <recommendedName>
        <fullName evidence="1">Replication protein A 70 kDa DNA-binding subunit B/D first OB fold domain-containing protein</fullName>
    </recommendedName>
</protein>
<dbReference type="PANTHER" id="PTHR47165">
    <property type="entry name" value="OS03G0429900 PROTEIN"/>
    <property type="match status" value="1"/>
</dbReference>
<dbReference type="Proteomes" id="UP001497457">
    <property type="component" value="Chromosome 18b"/>
</dbReference>
<sequence>MGSSQGGFTPLSRLTFGTHGRRMRVRVRVSRIWVASNPNSGEEYGLDSLLIDDEGATMQARAYPRDMKRLKNLLIEGKVYALLNFTVRRKMYSYMACRNDLMIYMGGQTVVDEISDDICSSIPLHSFEFVDFGDVPFRDKDNSLFTDVIGQIVSIEEVGQAWKWDTWRNISFRNLHTAGRQLNIALYEDLGRNFDAEQVIKQGQQVSIVAVFTGMIVQLYKGIGFTVRSTTASKYYLDLDILEVQELRASLADQHKPIDRLPCQLQNPVNLTELVKSRRTIEQLKSLNPDELHWGTIFLCTVTLKGINCTKDWWYKGCFHCEWPISWDGSKPFCIKGCPNNALPVLLYKLDAVMEDTTGAMNIMIFGKQAEVLVGLSADKLVGEITGEQISAVISSHQSRALVVGPHRGGFVVAGVPNDDDAC</sequence>
<evidence type="ECO:0000313" key="2">
    <source>
        <dbReference type="EMBL" id="CAL4958067.1"/>
    </source>
</evidence>
<dbReference type="PANTHER" id="PTHR47165:SF3">
    <property type="entry name" value="RETROTRANSPOSON-LIKE PROTEIN"/>
    <property type="match status" value="1"/>
</dbReference>
<evidence type="ECO:0000259" key="1">
    <source>
        <dbReference type="Pfam" id="PF02721"/>
    </source>
</evidence>
<reference evidence="2 3" key="2">
    <citation type="submission" date="2024-10" db="EMBL/GenBank/DDBJ databases">
        <authorList>
            <person name="Ryan C."/>
        </authorList>
    </citation>
    <scope>NUCLEOTIDE SEQUENCE [LARGE SCALE GENOMIC DNA]</scope>
</reference>
<feature type="domain" description="Replication protein A 70 kDa DNA-binding subunit B/D first OB fold" evidence="1">
    <location>
        <begin position="24"/>
        <end position="112"/>
    </location>
</feature>